<dbReference type="InterPro" id="IPR023375">
    <property type="entry name" value="ADC_dom_sf"/>
</dbReference>
<dbReference type="AlphaFoldDB" id="A0A4U0GU53"/>
<reference evidence="1 2" key="1">
    <citation type="submission" date="2019-04" db="EMBL/GenBank/DDBJ databases">
        <title>Sphingobacterium olei sp. nov., isolated from oil-contaminated soil.</title>
        <authorList>
            <person name="Liu B."/>
        </authorList>
    </citation>
    <scope>NUCLEOTIDE SEQUENCE [LARGE SCALE GENOMIC DNA]</scope>
    <source>
        <strain evidence="1 2">Y3L14</strain>
    </source>
</reference>
<evidence type="ECO:0008006" key="3">
    <source>
        <dbReference type="Google" id="ProtNLM"/>
    </source>
</evidence>
<keyword evidence="2" id="KW-1185">Reference proteome</keyword>
<organism evidence="1 2">
    <name type="scientific">Sphingobacterium alkalisoli</name>
    <dbReference type="NCBI Taxonomy" id="1874115"/>
    <lineage>
        <taxon>Bacteria</taxon>
        <taxon>Pseudomonadati</taxon>
        <taxon>Bacteroidota</taxon>
        <taxon>Sphingobacteriia</taxon>
        <taxon>Sphingobacteriales</taxon>
        <taxon>Sphingobacteriaceae</taxon>
        <taxon>Sphingobacterium</taxon>
    </lineage>
</organism>
<name>A0A4U0GU53_9SPHI</name>
<proteinExistence type="predicted"/>
<dbReference type="InterPro" id="IPR018644">
    <property type="entry name" value="DUF2071"/>
</dbReference>
<comment type="caution">
    <text evidence="1">The sequence shown here is derived from an EMBL/GenBank/DDBJ whole genome shotgun (WGS) entry which is preliminary data.</text>
</comment>
<dbReference type="OrthoDB" id="5492672at2"/>
<dbReference type="Proteomes" id="UP000309872">
    <property type="component" value="Unassembled WGS sequence"/>
</dbReference>
<protein>
    <recommendedName>
        <fullName evidence="3">DUF2071 domain-containing protein</fullName>
    </recommendedName>
</protein>
<dbReference type="RefSeq" id="WP_136822376.1">
    <property type="nucleotide sequence ID" value="NZ_BMJX01000007.1"/>
</dbReference>
<dbReference type="Pfam" id="PF09844">
    <property type="entry name" value="DUF2071"/>
    <property type="match status" value="1"/>
</dbReference>
<evidence type="ECO:0000313" key="2">
    <source>
        <dbReference type="Proteomes" id="UP000309872"/>
    </source>
</evidence>
<sequence length="238" mass="27300">MRIPTIQGIIERRLLINFVAEPEYVQRILPPPFRPKIYRGKAVVGICLIRLKNIRPKGLPNFMGVNSENGAHRIAVEWDENGEIKEGVFIPRRDTSSKLNALVGGRSFPGKHFFAKFNVNEQDGHYHVDFTSSDNTYIHIDAKHNERLNENSIFETLKDASEFFKAGSISYSPNGRAFDGLELDTYKWKVSPLEVETVKSSFFDDRDVFPTGTVQFDNALLMENIEHQWKSMKQIKLP</sequence>
<dbReference type="EMBL" id="SUKA01000007">
    <property type="protein sequence ID" value="TJY62590.1"/>
    <property type="molecule type" value="Genomic_DNA"/>
</dbReference>
<evidence type="ECO:0000313" key="1">
    <source>
        <dbReference type="EMBL" id="TJY62590.1"/>
    </source>
</evidence>
<gene>
    <name evidence="1" type="ORF">FAZ19_19145</name>
</gene>
<dbReference type="SUPFAM" id="SSF160104">
    <property type="entry name" value="Acetoacetate decarboxylase-like"/>
    <property type="match status" value="1"/>
</dbReference>
<accession>A0A4U0GU53</accession>